<name>A0ABD5DZV7_9ACTN</name>
<feature type="region of interest" description="Disordered" evidence="1">
    <location>
        <begin position="296"/>
        <end position="317"/>
    </location>
</feature>
<dbReference type="AlphaFoldDB" id="A0ABD5DZV7"/>
<keyword evidence="2" id="KW-0812">Transmembrane</keyword>
<protein>
    <submittedName>
        <fullName evidence="3">Uncharacterized protein</fullName>
    </submittedName>
</protein>
<sequence length="333" mass="35271">MFDESFVNAARLQELSADERLQGEHTPAVRSRPRRGLNRQLLVMVVVIVLAFATAVVMGVRTGEVTASSAAARRTEALRTTVIPLAPPDTVHGARTAADVYAASPAAAFRTGAAGISVPKGAAATRHYTQGQVIEALRIASDYLVSSSLDPRVLSGGPTNAVRALVDEGQWRQFDASMNRPRPDGRHAATGWVVRFDPHEVSLADPRHPARVNGTLSVEERGGTLEVTSDHVFAYALRAPKPGSLVSLLSVRRELHFRIDPADLRGHRAEVLTSTVQAGPLDCATESADRLHPLLAGARASGGGPAQGTDPYAPDASTSLCGTLAEHALPTRT</sequence>
<evidence type="ECO:0000313" key="4">
    <source>
        <dbReference type="Proteomes" id="UP001183607"/>
    </source>
</evidence>
<evidence type="ECO:0000256" key="2">
    <source>
        <dbReference type="SAM" id="Phobius"/>
    </source>
</evidence>
<organism evidence="3 4">
    <name type="scientific">Streptomyces evansiae</name>
    <dbReference type="NCBI Taxonomy" id="3075535"/>
    <lineage>
        <taxon>Bacteria</taxon>
        <taxon>Bacillati</taxon>
        <taxon>Actinomycetota</taxon>
        <taxon>Actinomycetes</taxon>
        <taxon>Kitasatosporales</taxon>
        <taxon>Streptomycetaceae</taxon>
        <taxon>Streptomyces</taxon>
    </lineage>
</organism>
<gene>
    <name evidence="3" type="ORF">RM574_02530</name>
</gene>
<feature type="transmembrane region" description="Helical" evidence="2">
    <location>
        <begin position="41"/>
        <end position="60"/>
    </location>
</feature>
<evidence type="ECO:0000313" key="3">
    <source>
        <dbReference type="EMBL" id="MDT0414354.1"/>
    </source>
</evidence>
<comment type="caution">
    <text evidence="3">The sequence shown here is derived from an EMBL/GenBank/DDBJ whole genome shotgun (WGS) entry which is preliminary data.</text>
</comment>
<dbReference type="EMBL" id="JAVRER010000003">
    <property type="protein sequence ID" value="MDT0414354.1"/>
    <property type="molecule type" value="Genomic_DNA"/>
</dbReference>
<keyword evidence="2" id="KW-1133">Transmembrane helix</keyword>
<accession>A0ABD5DZV7</accession>
<keyword evidence="2" id="KW-0472">Membrane</keyword>
<dbReference type="Proteomes" id="UP001183607">
    <property type="component" value="Unassembled WGS sequence"/>
</dbReference>
<evidence type="ECO:0000256" key="1">
    <source>
        <dbReference type="SAM" id="MobiDB-lite"/>
    </source>
</evidence>
<reference evidence="4" key="1">
    <citation type="submission" date="2023-07" db="EMBL/GenBank/DDBJ databases">
        <title>30 novel species of actinomycetes from the DSMZ collection.</title>
        <authorList>
            <person name="Nouioui I."/>
        </authorList>
    </citation>
    <scope>NUCLEOTIDE SEQUENCE [LARGE SCALE GENOMIC DNA]</scope>
    <source>
        <strain evidence="4">DSM 41982</strain>
    </source>
</reference>
<proteinExistence type="predicted"/>
<dbReference type="RefSeq" id="WP_007827129.1">
    <property type="nucleotide sequence ID" value="NZ_JAVRER010000003.1"/>
</dbReference>